<dbReference type="OrthoDB" id="5597601at2759"/>
<keyword evidence="3" id="KW-1185">Reference proteome</keyword>
<evidence type="ECO:0000313" key="3">
    <source>
        <dbReference type="Proteomes" id="UP000187455"/>
    </source>
</evidence>
<dbReference type="Proteomes" id="UP000187455">
    <property type="component" value="Unassembled WGS sequence"/>
</dbReference>
<evidence type="ECO:0000256" key="1">
    <source>
        <dbReference type="SAM" id="MobiDB-lite"/>
    </source>
</evidence>
<evidence type="ECO:0008006" key="4">
    <source>
        <dbReference type="Google" id="ProtNLM"/>
    </source>
</evidence>
<evidence type="ECO:0000313" key="2">
    <source>
        <dbReference type="EMBL" id="OLY84722.1"/>
    </source>
</evidence>
<dbReference type="AlphaFoldDB" id="A0A1R0H688"/>
<name>A0A1R0H688_9FUNG</name>
<gene>
    <name evidence="2" type="ORF">AYI68_g1105</name>
</gene>
<proteinExistence type="predicted"/>
<feature type="compositionally biased region" description="Polar residues" evidence="1">
    <location>
        <begin position="1"/>
        <end position="19"/>
    </location>
</feature>
<feature type="compositionally biased region" description="Polar residues" evidence="1">
    <location>
        <begin position="43"/>
        <end position="58"/>
    </location>
</feature>
<reference evidence="2 3" key="1">
    <citation type="journal article" date="2016" name="Mol. Biol. Evol.">
        <title>Genome-Wide Survey of Gut Fungi (Harpellales) Reveals the First Horizontally Transferred Ubiquitin Gene from a Mosquito Host.</title>
        <authorList>
            <person name="Wang Y."/>
            <person name="White M.M."/>
            <person name="Kvist S."/>
            <person name="Moncalvo J.M."/>
        </authorList>
    </citation>
    <scope>NUCLEOTIDE SEQUENCE [LARGE SCALE GENOMIC DNA]</scope>
    <source>
        <strain evidence="2 3">ALG-7-W6</strain>
    </source>
</reference>
<dbReference type="EMBL" id="LSSL01000383">
    <property type="protein sequence ID" value="OLY84722.1"/>
    <property type="molecule type" value="Genomic_DNA"/>
</dbReference>
<feature type="compositionally biased region" description="Basic residues" evidence="1">
    <location>
        <begin position="1084"/>
        <end position="1094"/>
    </location>
</feature>
<sequence>MQENSNFSSQSSLTEYRGSQSEHKVSPGNASIPEISNKESTHNKNQTQPYNDPSQNSKFEFPTITFPRTKKDYYDTSLEYGFANHFIIQKQKRINEYPLETQNFNSQNNIELSFPKNSNDINLDVQNKNIDDFDFFSPHGSLRYLRPPIREFSLDPSTHLINETLENMEKQIRFFEPTLDVPPAIIDSFLTESLSQDNVKDNLNPFVGNRAGIFIPECLGNDHQINKMKWLAYTGGKVHNELRFYPIIHTEHQFNSLKSVKWDGLNLCGTYNSKFLTPINQITVSPVNKEFIFTRTHDQVSLIETALFIPEDVEPSFKNPLKYGAIGNPYLASIRNRFIIHCDPSKYDSTEVVLSSADQSVRIWDFNLRSLHSVIGTTDKISVYDMRFCASPLLSWKHNFVSNDPPVYLDTTLPTNIKNQSENGQNICSIFAGSRRNALISTYTYCQSSSNGSPIISLDQSKIKSFHSHESNKAQLLDNISQSQFLSDDLKKKIQRCEIYPFPKLDGFVVEREDELDSLYNPCNGYDFEGGTYTSFVNIWQISEDGSIYSQKYRSLKPSQAENISNDENENFESGIDLLSKYLSDPSFTDPVSKFDQLHVSQVCRDLNLNLIDGNGQNFISFSENFLLEEKEKILSGFEEWPFIRRDFRPSLKYLYGLINGEKMWFSRNEVVAYKLAQPFIDSEDMINAIDCAISNSLDQGSILNGGEPNSTESVLENTLSSTGEKANEILEDTMTTNLKDSSKARTKNLLVSEVIESCLEYLSKTHIFDKNGKLVILSNQPKHKYLKINTKNLMNPITVRLTLAIESRLTMVLLESMFKDDFSVPAPNGYMNPAIDTSGLEKKVSQFDFDSISVFGVGKVGIYAGSKDLKRIYSDCFNGRAGTEQLCTNLVPEIVSAVMEKLRPAFKTRGTGSAYHTGFFENSLSYFAKRLFFSSSVIMARNPQSTGKASGRTESIVGCMGRTQKTKIPSYVKVLGKLWDSSRGSLMASQRPVAGTSNGRATRTATPRRPGLGSGLRGERVNNDMSANNMPVLGSSSQIGASQVPMSAPTVRIAAPVSQTQNQSQLVNVVSASQMTKSQIEKRPKKKSRKMGF</sequence>
<dbReference type="STRING" id="133383.A0A1R0H688"/>
<protein>
    <recommendedName>
        <fullName evidence="4">WD repeat-containing protein</fullName>
    </recommendedName>
</protein>
<feature type="compositionally biased region" description="Low complexity" evidence="1">
    <location>
        <begin position="1001"/>
        <end position="1012"/>
    </location>
</feature>
<feature type="region of interest" description="Disordered" evidence="1">
    <location>
        <begin position="1074"/>
        <end position="1094"/>
    </location>
</feature>
<feature type="region of interest" description="Disordered" evidence="1">
    <location>
        <begin position="1"/>
        <end position="61"/>
    </location>
</feature>
<comment type="caution">
    <text evidence="2">The sequence shown here is derived from an EMBL/GenBank/DDBJ whole genome shotgun (WGS) entry which is preliminary data.</text>
</comment>
<accession>A0A1R0H688</accession>
<organism evidence="2 3">
    <name type="scientific">Smittium mucronatum</name>
    <dbReference type="NCBI Taxonomy" id="133383"/>
    <lineage>
        <taxon>Eukaryota</taxon>
        <taxon>Fungi</taxon>
        <taxon>Fungi incertae sedis</taxon>
        <taxon>Zoopagomycota</taxon>
        <taxon>Kickxellomycotina</taxon>
        <taxon>Harpellomycetes</taxon>
        <taxon>Harpellales</taxon>
        <taxon>Legeriomycetaceae</taxon>
        <taxon>Smittium</taxon>
    </lineage>
</organism>
<feature type="region of interest" description="Disordered" evidence="1">
    <location>
        <begin position="987"/>
        <end position="1020"/>
    </location>
</feature>